<dbReference type="RefSeq" id="WP_229120863.1">
    <property type="nucleotide sequence ID" value="NZ_CP064791.1"/>
</dbReference>
<keyword evidence="4" id="KW-0479">Metal-binding</keyword>
<evidence type="ECO:0000256" key="5">
    <source>
        <dbReference type="ARBA" id="ARBA00023004"/>
    </source>
</evidence>
<proteinExistence type="predicted"/>
<evidence type="ECO:0000313" key="8">
    <source>
        <dbReference type="EMBL" id="QSG15600.1"/>
    </source>
</evidence>
<dbReference type="Pfam" id="PF04055">
    <property type="entry name" value="Radical_SAM"/>
    <property type="match status" value="1"/>
</dbReference>
<dbReference type="Pfam" id="PF13186">
    <property type="entry name" value="SPASM"/>
    <property type="match status" value="1"/>
</dbReference>
<dbReference type="PIRSF" id="PIRSF037420">
    <property type="entry name" value="PQQ_syn_pqqE"/>
    <property type="match status" value="1"/>
</dbReference>
<gene>
    <name evidence="8" type="ORF">HSEST_2084</name>
</gene>
<evidence type="ECO:0000313" key="9">
    <source>
        <dbReference type="Proteomes" id="UP000663292"/>
    </source>
</evidence>
<keyword evidence="9" id="KW-1185">Reference proteome</keyword>
<dbReference type="InterPro" id="IPR058240">
    <property type="entry name" value="rSAM_sf"/>
</dbReference>
<keyword evidence="2" id="KW-0004">4Fe-4S</keyword>
<evidence type="ECO:0000256" key="4">
    <source>
        <dbReference type="ARBA" id="ARBA00022723"/>
    </source>
</evidence>
<dbReference type="AlphaFoldDB" id="A0A897NM69"/>
<accession>A0A897NM69</accession>
<dbReference type="GO" id="GO:0006783">
    <property type="term" value="P:heme biosynthetic process"/>
    <property type="evidence" value="ECO:0007669"/>
    <property type="project" value="TreeGrafter"/>
</dbReference>
<reference evidence="8 9" key="1">
    <citation type="submission" date="2020-11" db="EMBL/GenBank/DDBJ databases">
        <title>Carbohydrate-dependent, anaerobic sulfur respiration: A novel catabolism in halophilic archaea.</title>
        <authorList>
            <person name="Sorokin D.Y."/>
            <person name="Messina E."/>
            <person name="Smedile F."/>
            <person name="La Cono V."/>
            <person name="Hallsworth J.E."/>
            <person name="Yakimov M.M."/>
        </authorList>
    </citation>
    <scope>NUCLEOTIDE SEQUENCE [LARGE SCALE GENOMIC DNA]</scope>
    <source>
        <strain evidence="8 9">HSR-Est</strain>
    </source>
</reference>
<protein>
    <submittedName>
        <fullName evidence="8">Radical SAM superfamily enzyme</fullName>
    </submittedName>
</protein>
<keyword evidence="6" id="KW-0411">Iron-sulfur</keyword>
<comment type="cofactor">
    <cofactor evidence="1">
        <name>[4Fe-4S] cluster</name>
        <dbReference type="ChEBI" id="CHEBI:49883"/>
    </cofactor>
</comment>
<dbReference type="Proteomes" id="UP000663292">
    <property type="component" value="Chromosome"/>
</dbReference>
<name>A0A897NM69_9EURY</name>
<dbReference type="InterPro" id="IPR023885">
    <property type="entry name" value="4Fe4S-binding_SPASM_dom"/>
</dbReference>
<dbReference type="PANTHER" id="PTHR11228:SF7">
    <property type="entry name" value="PQQA PEPTIDE CYCLASE"/>
    <property type="match status" value="1"/>
</dbReference>
<dbReference type="GO" id="GO:0003824">
    <property type="term" value="F:catalytic activity"/>
    <property type="evidence" value="ECO:0007669"/>
    <property type="project" value="InterPro"/>
</dbReference>
<dbReference type="SUPFAM" id="SSF102114">
    <property type="entry name" value="Radical SAM enzymes"/>
    <property type="match status" value="1"/>
</dbReference>
<dbReference type="EMBL" id="CP064791">
    <property type="protein sequence ID" value="QSG15600.1"/>
    <property type="molecule type" value="Genomic_DNA"/>
</dbReference>
<evidence type="ECO:0000256" key="2">
    <source>
        <dbReference type="ARBA" id="ARBA00022485"/>
    </source>
</evidence>
<dbReference type="GeneID" id="68858718"/>
<evidence type="ECO:0000256" key="6">
    <source>
        <dbReference type="ARBA" id="ARBA00023014"/>
    </source>
</evidence>
<dbReference type="NCBIfam" id="TIGR04085">
    <property type="entry name" value="rSAM_more_4Fe4S"/>
    <property type="match status" value="1"/>
</dbReference>
<dbReference type="PROSITE" id="PS51918">
    <property type="entry name" value="RADICAL_SAM"/>
    <property type="match status" value="1"/>
</dbReference>
<dbReference type="PANTHER" id="PTHR11228">
    <property type="entry name" value="RADICAL SAM DOMAIN PROTEIN"/>
    <property type="match status" value="1"/>
</dbReference>
<evidence type="ECO:0000256" key="3">
    <source>
        <dbReference type="ARBA" id="ARBA00022691"/>
    </source>
</evidence>
<sequence>MIQLDTLLCGCEHPASASLGDPDVEWVLEDGELLGDRDPLSPSERLAVVDQLAEFGIETLRLSGTAGIDADAIDELVGRAAEQDVETTLRLNGEQLDRDRLESLADAGLDRISVVVKGLSTPRQKHTASDATDTALETLRAAEGIDLATELRFPLQAESAVDMEEIYDLAGLLSADRFRLAHVPDDDLDDERRRRAVRRLADLTRDAHERGNHLETVLSGGIDAGYVTEYTRDRLDGECATNVRESLRERLGTAPSPPVAKIGPAGSVYPGPFWDRYALGSVRDRPFGAIWTDESNPLLERLRHEEAALPDRCRHCEFGDVCSGGSRGRALVAHDDPFEPDPVCYVDKERAASGSTVESTAD</sequence>
<dbReference type="InterPro" id="IPR007197">
    <property type="entry name" value="rSAM"/>
</dbReference>
<dbReference type="GO" id="GO:0051539">
    <property type="term" value="F:4 iron, 4 sulfur cluster binding"/>
    <property type="evidence" value="ECO:0007669"/>
    <property type="project" value="UniProtKB-KW"/>
</dbReference>
<feature type="domain" description="Radical SAM core" evidence="7">
    <location>
        <begin position="1"/>
        <end position="210"/>
    </location>
</feature>
<dbReference type="InterPro" id="IPR013785">
    <property type="entry name" value="Aldolase_TIM"/>
</dbReference>
<evidence type="ECO:0000256" key="1">
    <source>
        <dbReference type="ARBA" id="ARBA00001966"/>
    </source>
</evidence>
<dbReference type="InterPro" id="IPR017200">
    <property type="entry name" value="PqqE-like"/>
</dbReference>
<organism evidence="8 9">
    <name type="scientific">Halapricum desulfuricans</name>
    <dbReference type="NCBI Taxonomy" id="2841257"/>
    <lineage>
        <taxon>Archaea</taxon>
        <taxon>Methanobacteriati</taxon>
        <taxon>Methanobacteriota</taxon>
        <taxon>Stenosarchaea group</taxon>
        <taxon>Halobacteria</taxon>
        <taxon>Halobacteriales</taxon>
        <taxon>Haloarculaceae</taxon>
        <taxon>Halapricum</taxon>
    </lineage>
</organism>
<keyword evidence="3" id="KW-0949">S-adenosyl-L-methionine</keyword>
<dbReference type="GO" id="GO:0046872">
    <property type="term" value="F:metal ion binding"/>
    <property type="evidence" value="ECO:0007669"/>
    <property type="project" value="UniProtKB-KW"/>
</dbReference>
<dbReference type="Gene3D" id="3.20.20.70">
    <property type="entry name" value="Aldolase class I"/>
    <property type="match status" value="1"/>
</dbReference>
<dbReference type="InterPro" id="IPR050377">
    <property type="entry name" value="Radical_SAM_PqqE_MftC-like"/>
</dbReference>
<evidence type="ECO:0000259" key="7">
    <source>
        <dbReference type="PROSITE" id="PS51918"/>
    </source>
</evidence>
<keyword evidence="5" id="KW-0408">Iron</keyword>